<evidence type="ECO:0000256" key="12">
    <source>
        <dbReference type="ARBA" id="ARBA00048077"/>
    </source>
</evidence>
<evidence type="ECO:0000256" key="14">
    <source>
        <dbReference type="PIRNR" id="PIRNR038455"/>
    </source>
</evidence>
<evidence type="ECO:0000313" key="20">
    <source>
        <dbReference type="EMBL" id="BBO99577.1"/>
    </source>
</evidence>
<keyword evidence="5 14" id="KW-0808">Transferase</keyword>
<proteinExistence type="inferred from homology"/>
<keyword evidence="7 18" id="KW-0732">Signal</keyword>
<dbReference type="EC" id="2.8.5.2" evidence="14"/>
<reference evidence="21" key="1">
    <citation type="submission" date="2019-11" db="EMBL/GenBank/DDBJ databases">
        <title>Isolation and characterization of a novel species in the genus Sulfuriferula.</title>
        <authorList>
            <person name="Mochizuki J."/>
            <person name="Kojima H."/>
            <person name="Fukui M."/>
        </authorList>
    </citation>
    <scope>NUCLEOTIDE SEQUENCE [LARGE SCALE GENOMIC DNA]</scope>
    <source>
        <strain evidence="21">SGTM</strain>
    </source>
</reference>
<evidence type="ECO:0000256" key="8">
    <source>
        <dbReference type="ARBA" id="ARBA00022764"/>
    </source>
</evidence>
<feature type="signal peptide" evidence="18">
    <location>
        <begin position="1"/>
        <end position="22"/>
    </location>
</feature>
<dbReference type="GO" id="GO:0070069">
    <property type="term" value="C:cytochrome complex"/>
    <property type="evidence" value="ECO:0007669"/>
    <property type="project" value="InterPro"/>
</dbReference>
<dbReference type="InterPro" id="IPR025710">
    <property type="entry name" value="SoxA"/>
</dbReference>
<dbReference type="GO" id="GO:0020037">
    <property type="term" value="F:heme binding"/>
    <property type="evidence" value="ECO:0007669"/>
    <property type="project" value="InterPro"/>
</dbReference>
<accession>A0A809RZD4</accession>
<feature type="binding site" description="axial binding residue" evidence="17">
    <location>
        <position position="127"/>
    </location>
    <ligand>
        <name>heme c</name>
        <dbReference type="ChEBI" id="CHEBI:61717"/>
        <label>1</label>
    </ligand>
    <ligandPart>
        <name>Fe</name>
        <dbReference type="ChEBI" id="CHEBI:18248"/>
    </ligandPart>
</feature>
<comment type="similarity">
    <text evidence="11 14">Belongs to the SoxA family.</text>
</comment>
<organism evidence="20 21">
    <name type="scientific">Sulfuriferula nivalis</name>
    <dbReference type="NCBI Taxonomy" id="2675298"/>
    <lineage>
        <taxon>Bacteria</taxon>
        <taxon>Pseudomonadati</taxon>
        <taxon>Pseudomonadota</taxon>
        <taxon>Betaproteobacteria</taxon>
        <taxon>Nitrosomonadales</taxon>
        <taxon>Sulfuricellaceae</taxon>
        <taxon>Sulfuriferula</taxon>
    </lineage>
</organism>
<dbReference type="GO" id="GO:0019417">
    <property type="term" value="P:sulfur oxidation"/>
    <property type="evidence" value="ECO:0007669"/>
    <property type="project" value="InterPro"/>
</dbReference>
<keyword evidence="3 14" id="KW-0813">Transport</keyword>
<feature type="binding site" description="covalent" evidence="16">
    <location>
        <position position="194"/>
    </location>
    <ligand>
        <name>heme c</name>
        <dbReference type="ChEBI" id="CHEBI:61717"/>
        <label>2</label>
    </ligand>
</feature>
<keyword evidence="6 14" id="KW-0479">Metal-binding</keyword>
<evidence type="ECO:0000256" key="3">
    <source>
        <dbReference type="ARBA" id="ARBA00022448"/>
    </source>
</evidence>
<dbReference type="AlphaFoldDB" id="A0A809RZD4"/>
<evidence type="ECO:0000256" key="17">
    <source>
        <dbReference type="PIRSR" id="PIRSR038455-3"/>
    </source>
</evidence>
<evidence type="ECO:0000256" key="2">
    <source>
        <dbReference type="ARBA" id="ARBA00011530"/>
    </source>
</evidence>
<sequence length="276" mass="30666">MKKTLLALVATTLTLGAVAANATPEQDKKNLVKYFTQKYPDIKLDQYVYGALAFDKDSMAQYNSIMDFPPFGTVVDQGQKMWETPFKNGKTYASCFPNGGKNVAGNYPYFDDKANKVVTFEMAINECRVSNGEEPFNLSDATTIGRLTAYARTLSDGMKMNIKVKGPKAEAAYEAGKSEFYTRHGQLGFSCASCHVYSAGSRLRSELLSPVVGQATHWPVFRGGDNLVTLQMRYVGCNKLVRATPFKEGSEEYNNLEYFHSYISNGLPMKASVFRK</sequence>
<keyword evidence="8 14" id="KW-0574">Periplasm</keyword>
<evidence type="ECO:0000259" key="19">
    <source>
        <dbReference type="Pfam" id="PF21342"/>
    </source>
</evidence>
<dbReference type="InterPro" id="IPR036909">
    <property type="entry name" value="Cyt_c-like_dom_sf"/>
</dbReference>
<evidence type="ECO:0000256" key="6">
    <source>
        <dbReference type="ARBA" id="ARBA00022723"/>
    </source>
</evidence>
<feature type="binding site" description="axial binding residue" evidence="17">
    <location>
        <position position="195"/>
    </location>
    <ligand>
        <name>heme c</name>
        <dbReference type="ChEBI" id="CHEBI:61717"/>
        <label>2</label>
    </ligand>
    <ligandPart>
        <name>Fe</name>
        <dbReference type="ChEBI" id="CHEBI:18248"/>
    </ligandPart>
</feature>
<comment type="cofactor">
    <cofactor evidence="16">
        <name>heme</name>
        <dbReference type="ChEBI" id="CHEBI:30413"/>
    </cofactor>
    <text evidence="16">Binds 2 heme groups per subunit.</text>
</comment>
<dbReference type="GO" id="GO:0009055">
    <property type="term" value="F:electron transfer activity"/>
    <property type="evidence" value="ECO:0007669"/>
    <property type="project" value="InterPro"/>
</dbReference>
<dbReference type="NCBIfam" id="TIGR04484">
    <property type="entry name" value="thiosulf_SoxA"/>
    <property type="match status" value="1"/>
</dbReference>
<gene>
    <name evidence="20" type="primary">soxA</name>
    <name evidence="20" type="ORF">SFSGTM_02860</name>
</gene>
<protein>
    <recommendedName>
        <fullName evidence="14">SoxAX cytochrome complex subunit A</fullName>
        <ecNumber evidence="14">2.8.5.2</ecNumber>
    </recommendedName>
    <alternativeName>
        <fullName evidence="14">Protein SoxA</fullName>
    </alternativeName>
    <alternativeName>
        <fullName evidence="14">Sulfur oxidizing protein A</fullName>
    </alternativeName>
    <alternativeName>
        <fullName evidence="14">Thiosulfate-oxidizing multienzyme system protein SoxA</fullName>
    </alternativeName>
</protein>
<feature type="active site" description="Cysteine persulfide intermediate" evidence="15">
    <location>
        <position position="237"/>
    </location>
</feature>
<evidence type="ECO:0000256" key="10">
    <source>
        <dbReference type="ARBA" id="ARBA00023004"/>
    </source>
</evidence>
<evidence type="ECO:0000256" key="5">
    <source>
        <dbReference type="ARBA" id="ARBA00022679"/>
    </source>
</evidence>
<evidence type="ECO:0000256" key="15">
    <source>
        <dbReference type="PIRSR" id="PIRSR038455-1"/>
    </source>
</evidence>
<dbReference type="Pfam" id="PF21342">
    <property type="entry name" value="SoxA-TsdA_cyt-c"/>
    <property type="match status" value="1"/>
</dbReference>
<feature type="binding site" description="covalent" evidence="16">
    <location>
        <position position="191"/>
    </location>
    <ligand>
        <name>heme c</name>
        <dbReference type="ChEBI" id="CHEBI:61717"/>
        <label>2</label>
    </ligand>
</feature>
<keyword evidence="4 14" id="KW-0349">Heme</keyword>
<evidence type="ECO:0000313" key="21">
    <source>
        <dbReference type="Proteomes" id="UP000463939"/>
    </source>
</evidence>
<comment type="catalytic activity">
    <reaction evidence="13 14">
        <text>S-sulfanyl-L-cysteinyl-[SoxY protein] + thiosulfate + 2 Fe(III)-[cytochrome c] = S-(2-sulfodisulfanyl)-L-cysteinyl-[SoxY protein] + 2 Fe(II)-[cytochrome c] + 2 H(+)</text>
        <dbReference type="Rhea" id="RHEA:51224"/>
        <dbReference type="Rhea" id="RHEA-COMP:10350"/>
        <dbReference type="Rhea" id="RHEA-COMP:14399"/>
        <dbReference type="Rhea" id="RHEA-COMP:14689"/>
        <dbReference type="Rhea" id="RHEA-COMP:14690"/>
        <dbReference type="ChEBI" id="CHEBI:15378"/>
        <dbReference type="ChEBI" id="CHEBI:29033"/>
        <dbReference type="ChEBI" id="CHEBI:29034"/>
        <dbReference type="ChEBI" id="CHEBI:33542"/>
        <dbReference type="ChEBI" id="CHEBI:61963"/>
        <dbReference type="ChEBI" id="CHEBI:140664"/>
        <dbReference type="EC" id="2.8.5.2"/>
    </reaction>
</comment>
<evidence type="ECO:0000256" key="11">
    <source>
        <dbReference type="ARBA" id="ARBA00025746"/>
    </source>
</evidence>
<dbReference type="GO" id="GO:0016669">
    <property type="term" value="F:oxidoreductase activity, acting on a sulfur group of donors, cytochrome as acceptor"/>
    <property type="evidence" value="ECO:0007669"/>
    <property type="project" value="InterPro"/>
</dbReference>
<dbReference type="GO" id="GO:0042597">
    <property type="term" value="C:periplasmic space"/>
    <property type="evidence" value="ECO:0007669"/>
    <property type="project" value="UniProtKB-SubCell"/>
</dbReference>
<dbReference type="KEGG" id="sniv:SFSGTM_02860"/>
<comment type="subcellular location">
    <subcellularLocation>
        <location evidence="1 14">Periplasm</location>
    </subcellularLocation>
</comment>
<dbReference type="RefSeq" id="WP_162083612.1">
    <property type="nucleotide sequence ID" value="NZ_AP021881.1"/>
</dbReference>
<feature type="domain" description="Cytochrome c" evidence="19">
    <location>
        <begin position="77"/>
        <end position="160"/>
    </location>
</feature>
<evidence type="ECO:0000256" key="16">
    <source>
        <dbReference type="PIRSR" id="PIRSR038455-2"/>
    </source>
</evidence>
<dbReference type="Proteomes" id="UP000463939">
    <property type="component" value="Chromosome"/>
</dbReference>
<evidence type="ECO:0000256" key="7">
    <source>
        <dbReference type="ARBA" id="ARBA00022729"/>
    </source>
</evidence>
<dbReference type="InterPro" id="IPR009056">
    <property type="entry name" value="Cyt_c-like_dom"/>
</dbReference>
<dbReference type="GO" id="GO:0016740">
    <property type="term" value="F:transferase activity"/>
    <property type="evidence" value="ECO:0007669"/>
    <property type="project" value="UniProtKB-KW"/>
</dbReference>
<dbReference type="PIRSF" id="PIRSF038455">
    <property type="entry name" value="SoxA"/>
    <property type="match status" value="1"/>
</dbReference>
<comment type="subunit">
    <text evidence="2 14">Heterodimer of SoxA and SoxX.</text>
</comment>
<evidence type="ECO:0000256" key="1">
    <source>
        <dbReference type="ARBA" id="ARBA00004418"/>
    </source>
</evidence>
<dbReference type="SUPFAM" id="SSF46626">
    <property type="entry name" value="Cytochrome c"/>
    <property type="match status" value="2"/>
</dbReference>
<keyword evidence="9 14" id="KW-0249">Electron transport</keyword>
<comment type="catalytic activity">
    <reaction evidence="12 14">
        <text>L-cysteinyl-[SoxY protein] + thiosulfate + 2 Fe(III)-[cytochrome c] = S-sulfosulfanyl-L-cysteinyl-[SoxY protein] + 2 Fe(II)-[cytochrome c] + 2 H(+)</text>
        <dbReference type="Rhea" id="RHEA:56720"/>
        <dbReference type="Rhea" id="RHEA-COMP:10350"/>
        <dbReference type="Rhea" id="RHEA-COMP:14328"/>
        <dbReference type="Rhea" id="RHEA-COMP:14399"/>
        <dbReference type="Rhea" id="RHEA-COMP:14691"/>
        <dbReference type="ChEBI" id="CHEBI:15378"/>
        <dbReference type="ChEBI" id="CHEBI:29033"/>
        <dbReference type="ChEBI" id="CHEBI:29034"/>
        <dbReference type="ChEBI" id="CHEBI:29950"/>
        <dbReference type="ChEBI" id="CHEBI:33542"/>
        <dbReference type="ChEBI" id="CHEBI:139321"/>
        <dbReference type="EC" id="2.8.5.2"/>
    </reaction>
</comment>
<dbReference type="Gene3D" id="1.10.760.10">
    <property type="entry name" value="Cytochrome c-like domain"/>
    <property type="match status" value="2"/>
</dbReference>
<evidence type="ECO:0000256" key="9">
    <source>
        <dbReference type="ARBA" id="ARBA00022982"/>
    </source>
</evidence>
<dbReference type="GO" id="GO:0046872">
    <property type="term" value="F:metal ion binding"/>
    <property type="evidence" value="ECO:0007669"/>
    <property type="project" value="UniProtKB-KW"/>
</dbReference>
<name>A0A809RZD4_9PROT</name>
<keyword evidence="21" id="KW-1185">Reference proteome</keyword>
<feature type="binding site" description="covalent" evidence="16">
    <location>
        <position position="95"/>
    </location>
    <ligand>
        <name>heme c</name>
        <dbReference type="ChEBI" id="CHEBI:61717"/>
        <label>1</label>
    </ligand>
</feature>
<keyword evidence="10 14" id="KW-0408">Iron</keyword>
<dbReference type="EMBL" id="AP021881">
    <property type="protein sequence ID" value="BBO99577.1"/>
    <property type="molecule type" value="Genomic_DNA"/>
</dbReference>
<feature type="binding site" evidence="16">
    <location>
        <position position="233"/>
    </location>
    <ligand>
        <name>substrate</name>
    </ligand>
</feature>
<evidence type="ECO:0000256" key="4">
    <source>
        <dbReference type="ARBA" id="ARBA00022617"/>
    </source>
</evidence>
<feature type="chain" id="PRO_5033020128" description="SoxAX cytochrome complex subunit A" evidence="18">
    <location>
        <begin position="23"/>
        <end position="276"/>
    </location>
</feature>
<feature type="binding site" description="axial binding residue" evidence="17">
    <location>
        <position position="237"/>
    </location>
    <ligand>
        <name>heme c</name>
        <dbReference type="ChEBI" id="CHEBI:61717"/>
        <label>2</label>
    </ligand>
    <ligandPart>
        <name>Fe</name>
        <dbReference type="ChEBI" id="CHEBI:18248"/>
    </ligandPart>
</feature>
<evidence type="ECO:0000256" key="13">
    <source>
        <dbReference type="ARBA" id="ARBA00048423"/>
    </source>
</evidence>
<evidence type="ECO:0000256" key="18">
    <source>
        <dbReference type="SAM" id="SignalP"/>
    </source>
</evidence>